<dbReference type="OrthoDB" id="1607513at2759"/>
<dbReference type="EMBL" id="KN826701">
    <property type="protein sequence ID" value="KIK78123.1"/>
    <property type="molecule type" value="Genomic_DNA"/>
</dbReference>
<accession>A0A0D0CRW2</accession>
<name>A0A0D0CRW2_9AGAM</name>
<reference evidence="2" key="2">
    <citation type="submission" date="2015-01" db="EMBL/GenBank/DDBJ databases">
        <title>Evolutionary Origins and Diversification of the Mycorrhizal Mutualists.</title>
        <authorList>
            <consortium name="DOE Joint Genome Institute"/>
            <consortium name="Mycorrhizal Genomics Consortium"/>
            <person name="Kohler A."/>
            <person name="Kuo A."/>
            <person name="Nagy L.G."/>
            <person name="Floudas D."/>
            <person name="Copeland A."/>
            <person name="Barry K.W."/>
            <person name="Cichocki N."/>
            <person name="Veneault-Fourrey C."/>
            <person name="LaButti K."/>
            <person name="Lindquist E.A."/>
            <person name="Lipzen A."/>
            <person name="Lundell T."/>
            <person name="Morin E."/>
            <person name="Murat C."/>
            <person name="Riley R."/>
            <person name="Ohm R."/>
            <person name="Sun H."/>
            <person name="Tunlid A."/>
            <person name="Henrissat B."/>
            <person name="Grigoriev I.V."/>
            <person name="Hibbett D.S."/>
            <person name="Martin F."/>
        </authorList>
    </citation>
    <scope>NUCLEOTIDE SEQUENCE [LARGE SCALE GENOMIC DNA]</scope>
    <source>
        <strain evidence="2">Ve08.2h10</strain>
    </source>
</reference>
<keyword evidence="2" id="KW-1185">Reference proteome</keyword>
<evidence type="ECO:0000313" key="1">
    <source>
        <dbReference type="EMBL" id="KIK78123.1"/>
    </source>
</evidence>
<gene>
    <name evidence="1" type="ORF">PAXRUDRAFT_164839</name>
</gene>
<dbReference type="HOGENOM" id="CLU_155624_1_0_1"/>
<dbReference type="AlphaFoldDB" id="A0A0D0CRW2"/>
<organism evidence="1 2">
    <name type="scientific">Paxillus rubicundulus Ve08.2h10</name>
    <dbReference type="NCBI Taxonomy" id="930991"/>
    <lineage>
        <taxon>Eukaryota</taxon>
        <taxon>Fungi</taxon>
        <taxon>Dikarya</taxon>
        <taxon>Basidiomycota</taxon>
        <taxon>Agaricomycotina</taxon>
        <taxon>Agaricomycetes</taxon>
        <taxon>Agaricomycetidae</taxon>
        <taxon>Boletales</taxon>
        <taxon>Paxilineae</taxon>
        <taxon>Paxillaceae</taxon>
        <taxon>Paxillus</taxon>
    </lineage>
</organism>
<evidence type="ECO:0000313" key="2">
    <source>
        <dbReference type="Proteomes" id="UP000054538"/>
    </source>
</evidence>
<dbReference type="InParanoid" id="A0A0D0CRW2"/>
<reference evidence="1 2" key="1">
    <citation type="submission" date="2014-04" db="EMBL/GenBank/DDBJ databases">
        <authorList>
            <consortium name="DOE Joint Genome Institute"/>
            <person name="Kuo A."/>
            <person name="Kohler A."/>
            <person name="Jargeat P."/>
            <person name="Nagy L.G."/>
            <person name="Floudas D."/>
            <person name="Copeland A."/>
            <person name="Barry K.W."/>
            <person name="Cichocki N."/>
            <person name="Veneault-Fourrey C."/>
            <person name="LaButti K."/>
            <person name="Lindquist E.A."/>
            <person name="Lipzen A."/>
            <person name="Lundell T."/>
            <person name="Morin E."/>
            <person name="Murat C."/>
            <person name="Sun H."/>
            <person name="Tunlid A."/>
            <person name="Henrissat B."/>
            <person name="Grigoriev I.V."/>
            <person name="Hibbett D.S."/>
            <person name="Martin F."/>
            <person name="Nordberg H.P."/>
            <person name="Cantor M.N."/>
            <person name="Hua S.X."/>
        </authorList>
    </citation>
    <scope>NUCLEOTIDE SEQUENCE [LARGE SCALE GENOMIC DNA]</scope>
    <source>
        <strain evidence="1 2">Ve08.2h10</strain>
    </source>
</reference>
<proteinExistence type="predicted"/>
<sequence>LGITAHWIKQNETGHLSLEASLIAFHHLVGQHGEKGLEKVALDMLDCTSATLKVRVTYHLSVLPRIPN</sequence>
<protein>
    <submittedName>
        <fullName evidence="1">Uncharacterized protein</fullName>
    </submittedName>
</protein>
<dbReference type="Proteomes" id="UP000054538">
    <property type="component" value="Unassembled WGS sequence"/>
</dbReference>
<feature type="non-terminal residue" evidence="1">
    <location>
        <position position="1"/>
    </location>
</feature>